<protein>
    <submittedName>
        <fullName evidence="1">Uncharacterized protein</fullName>
    </submittedName>
</protein>
<keyword evidence="2" id="KW-1185">Reference proteome</keyword>
<reference evidence="1" key="1">
    <citation type="submission" date="2022-08" db="EMBL/GenBank/DDBJ databases">
        <authorList>
            <consortium name="DOE Joint Genome Institute"/>
            <person name="Min B."/>
            <person name="Riley R."/>
            <person name="Sierra-Patev S."/>
            <person name="Naranjo-Ortiz M."/>
            <person name="Looney B."/>
            <person name="Konkel Z."/>
            <person name="Slot J.C."/>
            <person name="Sakamoto Y."/>
            <person name="Steenwyk J.L."/>
            <person name="Rokas A."/>
            <person name="Carro J."/>
            <person name="Camarero S."/>
            <person name="Ferreira P."/>
            <person name="Molpeceres G."/>
            <person name="Ruiz-Duenas F.J."/>
            <person name="Serrano A."/>
            <person name="Henrissat B."/>
            <person name="Drula E."/>
            <person name="Hughes K.W."/>
            <person name="Mata J.L."/>
            <person name="Ishikawa N.K."/>
            <person name="Vargas-Isla R."/>
            <person name="Ushijima S."/>
            <person name="Smith C.A."/>
            <person name="Ahrendt S."/>
            <person name="Andreopoulos W."/>
            <person name="He G."/>
            <person name="Labutti K."/>
            <person name="Lipzen A."/>
            <person name="Ng V."/>
            <person name="Sandor L."/>
            <person name="Barry K."/>
            <person name="Martinez A.T."/>
            <person name="Xiao Y."/>
            <person name="Gibbons J.G."/>
            <person name="Terashima K."/>
            <person name="Hibbett D.S."/>
            <person name="Grigoriev I.V."/>
        </authorList>
    </citation>
    <scope>NUCLEOTIDE SEQUENCE</scope>
    <source>
        <strain evidence="1">TFB10291</strain>
    </source>
</reference>
<evidence type="ECO:0000313" key="1">
    <source>
        <dbReference type="EMBL" id="KAJ3780591.1"/>
    </source>
</evidence>
<organism evidence="1 2">
    <name type="scientific">Lentinula aff. detonsa</name>
    <dbReference type="NCBI Taxonomy" id="2804958"/>
    <lineage>
        <taxon>Eukaryota</taxon>
        <taxon>Fungi</taxon>
        <taxon>Dikarya</taxon>
        <taxon>Basidiomycota</taxon>
        <taxon>Agaricomycotina</taxon>
        <taxon>Agaricomycetes</taxon>
        <taxon>Agaricomycetidae</taxon>
        <taxon>Agaricales</taxon>
        <taxon>Marasmiineae</taxon>
        <taxon>Omphalotaceae</taxon>
        <taxon>Lentinula</taxon>
    </lineage>
</organism>
<dbReference type="EMBL" id="MU793692">
    <property type="protein sequence ID" value="KAJ3780591.1"/>
    <property type="molecule type" value="Genomic_DNA"/>
</dbReference>
<evidence type="ECO:0000313" key="2">
    <source>
        <dbReference type="Proteomes" id="UP001163798"/>
    </source>
</evidence>
<dbReference type="Proteomes" id="UP001163798">
    <property type="component" value="Unassembled WGS sequence"/>
</dbReference>
<dbReference type="AlphaFoldDB" id="A0AA38KNB5"/>
<name>A0AA38KNB5_9AGAR</name>
<proteinExistence type="predicted"/>
<gene>
    <name evidence="1" type="ORF">GGU10DRAFT_369075</name>
</gene>
<accession>A0AA38KNB5</accession>
<sequence length="237" mass="26585">MRTSMIYRSLSHRHRMFRGFSSRRQPTMITNAPMMVLVFYFVLSLLDMRVGAGLHGVMAAPAQVYSHVERTNMRTSFFRHSVPENLSNSDLEREVESTIRTDKDTSALASPYGVAFSGTSQAVTSRLDAVTLSMWINEIFQSLRTNIVDSWNSLFTASLSSLSLGMVFNDVAPSGQSVLERAINDVYEASISDDNVRNSGIRTEDNVAKDKGAMYNKMEVTLDAVRKLLVLFDDILY</sequence>
<comment type="caution">
    <text evidence="1">The sequence shown here is derived from an EMBL/GenBank/DDBJ whole genome shotgun (WGS) entry which is preliminary data.</text>
</comment>